<dbReference type="AlphaFoldDB" id="A0A920BTK7"/>
<evidence type="ECO:0000313" key="2">
    <source>
        <dbReference type="EMBL" id="GIN61954.1"/>
    </source>
</evidence>
<dbReference type="SUPFAM" id="SSF89155">
    <property type="entry name" value="TorD-like"/>
    <property type="match status" value="1"/>
</dbReference>
<protein>
    <submittedName>
        <fullName evidence="2">Molecular chaperone TorD</fullName>
    </submittedName>
</protein>
<dbReference type="Proteomes" id="UP000682111">
    <property type="component" value="Unassembled WGS sequence"/>
</dbReference>
<dbReference type="EMBL" id="BORC01000003">
    <property type="protein sequence ID" value="GIN61954.1"/>
    <property type="molecule type" value="Genomic_DNA"/>
</dbReference>
<dbReference type="Gene3D" id="1.10.3480.10">
    <property type="entry name" value="TorD-like"/>
    <property type="match status" value="1"/>
</dbReference>
<name>A0A920BTK7_9BACI</name>
<comment type="caution">
    <text evidence="2">The sequence shown here is derived from an EMBL/GenBank/DDBJ whole genome shotgun (WGS) entry which is preliminary data.</text>
</comment>
<dbReference type="InterPro" id="IPR050289">
    <property type="entry name" value="TorD/DmsD_chaperones"/>
</dbReference>
<evidence type="ECO:0000313" key="3">
    <source>
        <dbReference type="Proteomes" id="UP000682111"/>
    </source>
</evidence>
<dbReference type="InterPro" id="IPR036411">
    <property type="entry name" value="TorD-like_sf"/>
</dbReference>
<keyword evidence="3" id="KW-1185">Reference proteome</keyword>
<dbReference type="RefSeq" id="WP_095314881.1">
    <property type="nucleotide sequence ID" value="NZ_BORC01000003.1"/>
</dbReference>
<proteinExistence type="predicted"/>
<organism evidence="2 3">
    <name type="scientific">Robertmurraya siralis</name>
    <dbReference type="NCBI Taxonomy" id="77777"/>
    <lineage>
        <taxon>Bacteria</taxon>
        <taxon>Bacillati</taxon>
        <taxon>Bacillota</taxon>
        <taxon>Bacilli</taxon>
        <taxon>Bacillales</taxon>
        <taxon>Bacillaceae</taxon>
        <taxon>Robertmurraya</taxon>
    </lineage>
</organism>
<dbReference type="PANTHER" id="PTHR34227">
    <property type="entry name" value="CHAPERONE PROTEIN YCDY"/>
    <property type="match status" value="1"/>
</dbReference>
<sequence>MQLLLDKEFISISKERATIYSFLNVSLQEPLSAETLCRWRDDFTSEFIDIITFNNQELKNFFQALRTENISAIEQQEKDAYLATFYLFNNVGKIPAPPWESVYVTKDRSMFGEPVFQLRKMLASFGLQSIEENTQPEDHIAIELEFMCYLIHYTVAALEAGREDDYIRGLYCQIWLHREHFARWIHAFVSDIQSSGTSDFYKGIAILLQSFISEDYEYIKELKEGIENGSELNEQPNQ</sequence>
<gene>
    <name evidence="2" type="ORF">J27TS8_19470</name>
</gene>
<dbReference type="InterPro" id="IPR020945">
    <property type="entry name" value="DMSO/NO3_reduct_chaperone"/>
</dbReference>
<accession>A0A920BTK7</accession>
<dbReference type="Pfam" id="PF02613">
    <property type="entry name" value="Nitrate_red_del"/>
    <property type="match status" value="1"/>
</dbReference>
<evidence type="ECO:0000256" key="1">
    <source>
        <dbReference type="ARBA" id="ARBA00023186"/>
    </source>
</evidence>
<dbReference type="PANTHER" id="PTHR34227:SF1">
    <property type="entry name" value="DIMETHYL SULFOXIDE REDUCTASE CHAPERONE-RELATED"/>
    <property type="match status" value="1"/>
</dbReference>
<keyword evidence="1" id="KW-0143">Chaperone</keyword>
<reference evidence="2" key="1">
    <citation type="submission" date="2021-03" db="EMBL/GenBank/DDBJ databases">
        <title>Antimicrobial resistance genes in bacteria isolated from Japanese honey, and their potential for conferring macrolide and lincosamide resistance in the American foulbrood pathogen Paenibacillus larvae.</title>
        <authorList>
            <person name="Okamoto M."/>
            <person name="Kumagai M."/>
            <person name="Kanamori H."/>
            <person name="Takamatsu D."/>
        </authorList>
    </citation>
    <scope>NUCLEOTIDE SEQUENCE</scope>
    <source>
        <strain evidence="2">J27TS8</strain>
    </source>
</reference>